<dbReference type="PANTHER" id="PTHR38937">
    <property type="entry name" value="MEMBRANE PROTEIN OF ER BODY-LIKE PROTEIN"/>
    <property type="match status" value="1"/>
</dbReference>
<sequence length="938" mass="102304">MEQQEQQQQQRQHSWSEETGALRMQATATATTGSNIFSVSDCESACGSTPDHILETETVLEEEKEEEGPPPTARSPDNSLYFDKQQLQDMDLKQQHQHQHQHPTLMVLEDEEEEEDVAFQLQGRKPRHGNNNHSGTVVISSGDGDSNGIDNSNINSKIANGAHGNSKDMLKDEGDSLHSSVYYDKEQVIGAKPGNVEIHERNFDTQISLTEKVNHKNGKIVANEGFLSSSLTPCIESFGEKDVESNTIDNEARLVGEFYVIEEIDQEGAIFDVEKVLEKQNTHDLYCPNCNSCITRRVILRRRKRKVRSARHKPKHDKFGTVIHSQLGSTSATNDQGHDTDNTVLSTSLALDDDNHGGEPDAFRCLSCFSIFIPTGNGFKFFRFFGGSTENENAQNRHRIPQSNTKGFFSMFTMDKKKAIIEQEDAHASLHQKVASSTNTECLKDEKSPVEIDLKFNLTVGTETQVDKIIPVSPIPSPLSESICIDTNDMGSSSKNAVRETTSSSTNGQKKENLSKGLGIISDLAIKNLNQGGDALHHSVVDSLQHEKGIRDSPTPLVNIVVDSGKDLENASLGPHPGGIDSLEASTCESLTLERSKIDVDKINDAEVGNDHSTYNGEASNIQGRPLATQLSSKGRSTNMSPINAIKDVLFCWIPRTPMPENGKPEVKDKAFDLIKDKNKDDVGNGVMLTVEAGELQQESSQSSQNVSVSVDERSLLESGTQAYIGEESSVGVSIDILKSIVYGGLIESITSLVVVTSAASAGATTLEILALGLANVIGGLFIILHNLIDLKNDPREASSPMNEQVDRYQEMLGRRENLLLHMTVVIISYLIFGLLPPVIYGYSLHISSNKDLKLAATGGASLACIILLAIGKAHVQRQPKSYLRTVLSYVILGLMASGASFVVGDLIGKFLQKVVLLESSSAVTTLTQSTKPAWASL</sequence>
<feature type="transmembrane region" description="Helical" evidence="2">
    <location>
        <begin position="883"/>
        <end position="904"/>
    </location>
</feature>
<protein>
    <submittedName>
        <fullName evidence="3">Membrane protein of ER body-like protein isoform X1</fullName>
    </submittedName>
</protein>
<evidence type="ECO:0000313" key="3">
    <source>
        <dbReference type="EMBL" id="MBW87785.1"/>
    </source>
</evidence>
<feature type="compositionally biased region" description="Low complexity" evidence="1">
    <location>
        <begin position="1"/>
        <end position="12"/>
    </location>
</feature>
<keyword evidence="2" id="KW-1133">Transmembrane helix</keyword>
<name>A0A2P2J2V3_RHIMU</name>
<evidence type="ECO:0000256" key="1">
    <source>
        <dbReference type="SAM" id="MobiDB-lite"/>
    </source>
</evidence>
<dbReference type="EMBL" id="GGEC01007302">
    <property type="protein sequence ID" value="MBW87785.1"/>
    <property type="molecule type" value="Transcribed_RNA"/>
</dbReference>
<accession>A0A2P2J2V3</accession>
<dbReference type="InterPro" id="IPR052843">
    <property type="entry name" value="ER_body_metal_sequester"/>
</dbReference>
<dbReference type="PANTHER" id="PTHR38937:SF2">
    <property type="entry name" value="MEMBRANE PROTEIN OF ER BODY-LIKE PROTEIN ISOFORM X1"/>
    <property type="match status" value="1"/>
</dbReference>
<organism evidence="3">
    <name type="scientific">Rhizophora mucronata</name>
    <name type="common">Asiatic mangrove</name>
    <dbReference type="NCBI Taxonomy" id="61149"/>
    <lineage>
        <taxon>Eukaryota</taxon>
        <taxon>Viridiplantae</taxon>
        <taxon>Streptophyta</taxon>
        <taxon>Embryophyta</taxon>
        <taxon>Tracheophyta</taxon>
        <taxon>Spermatophyta</taxon>
        <taxon>Magnoliopsida</taxon>
        <taxon>eudicotyledons</taxon>
        <taxon>Gunneridae</taxon>
        <taxon>Pentapetalae</taxon>
        <taxon>rosids</taxon>
        <taxon>fabids</taxon>
        <taxon>Malpighiales</taxon>
        <taxon>Rhizophoraceae</taxon>
        <taxon>Rhizophora</taxon>
    </lineage>
</organism>
<keyword evidence="2" id="KW-0812">Transmembrane</keyword>
<dbReference type="AlphaFoldDB" id="A0A2P2J2V3"/>
<reference evidence="3" key="1">
    <citation type="submission" date="2018-02" db="EMBL/GenBank/DDBJ databases">
        <title>Rhizophora mucronata_Transcriptome.</title>
        <authorList>
            <person name="Meera S.P."/>
            <person name="Sreeshan A."/>
            <person name="Augustine A."/>
        </authorList>
    </citation>
    <scope>NUCLEOTIDE SEQUENCE</scope>
    <source>
        <tissue evidence="3">Leaf</tissue>
    </source>
</reference>
<evidence type="ECO:0000256" key="2">
    <source>
        <dbReference type="SAM" id="Phobius"/>
    </source>
</evidence>
<feature type="region of interest" description="Disordered" evidence="1">
    <location>
        <begin position="59"/>
        <end position="79"/>
    </location>
</feature>
<feature type="compositionally biased region" description="Polar residues" evidence="1">
    <location>
        <begin position="489"/>
        <end position="508"/>
    </location>
</feature>
<keyword evidence="2" id="KW-0472">Membrane</keyword>
<feature type="transmembrane region" description="Helical" evidence="2">
    <location>
        <begin position="819"/>
        <end position="841"/>
    </location>
</feature>
<proteinExistence type="predicted"/>
<feature type="transmembrane region" description="Helical" evidence="2">
    <location>
        <begin position="853"/>
        <end position="871"/>
    </location>
</feature>
<feature type="region of interest" description="Disordered" evidence="1">
    <location>
        <begin position="488"/>
        <end position="512"/>
    </location>
</feature>
<feature type="transmembrane region" description="Helical" evidence="2">
    <location>
        <begin position="769"/>
        <end position="789"/>
    </location>
</feature>
<feature type="compositionally biased region" description="Acidic residues" evidence="1">
    <location>
        <begin position="59"/>
        <end position="68"/>
    </location>
</feature>
<feature type="region of interest" description="Disordered" evidence="1">
    <location>
        <begin position="1"/>
        <end position="27"/>
    </location>
</feature>